<accession>A0A345UNA8</accession>
<feature type="domain" description="D-serine dehydratase-like" evidence="3">
    <location>
        <begin position="252"/>
        <end position="362"/>
    </location>
</feature>
<comment type="similarity">
    <text evidence="1">Belongs to the DSD1 family.</text>
</comment>
<sequence>MKTSWKSCTSPALLLDTRIALRNLDRMAEKAQRAGARLNPHFKTHQSAACVPWFTERGCTGITVSSLKMAAYFADAGCTDITVLFPVNIRDINRINALVSKVKLTLNVISVEASRFLHKHLTHPVTVLVEVDAGYGRTGISVNDTGQIRALLECFQELQFPFYGFYIHAGHTYDAANRNEVAAIHQQGLSALKALLTAWEPVFPELKISMGDTPACSMLDNFDGIDEIRPGNFIFYDLTMAAIGACEFTDIAVCMACPVVAKHESRTEIVVHGGAIHLSKDWLMQKAPDGSNQMIFGRPVPIFDHHWGEPMQDCYVRKLSQEHGIIKLTQPEFDRIQVGDLIGVLPVHSCLTADCMGAYLTETGDTIEMMKWREMK</sequence>
<dbReference type="InterPro" id="IPR026956">
    <property type="entry name" value="D-ser_dehydrat-like_dom"/>
</dbReference>
<dbReference type="Gene3D" id="2.40.37.20">
    <property type="entry name" value="D-serine dehydratase-like domain"/>
    <property type="match status" value="1"/>
</dbReference>
<dbReference type="Proteomes" id="UP000254808">
    <property type="component" value="Chromosome"/>
</dbReference>
<evidence type="ECO:0000256" key="2">
    <source>
        <dbReference type="ARBA" id="ARBA00023239"/>
    </source>
</evidence>
<dbReference type="AlphaFoldDB" id="A0A345UNA8"/>
<organism evidence="4 5">
    <name type="scientific">Cyclonatronum proteinivorum</name>
    <dbReference type="NCBI Taxonomy" id="1457365"/>
    <lineage>
        <taxon>Bacteria</taxon>
        <taxon>Pseudomonadati</taxon>
        <taxon>Balneolota</taxon>
        <taxon>Balneolia</taxon>
        <taxon>Balneolales</taxon>
        <taxon>Cyclonatronaceae</taxon>
        <taxon>Cyclonatronum</taxon>
    </lineage>
</organism>
<protein>
    <submittedName>
        <fullName evidence="4">D-serine deaminase, pyridoxal phosphate-dependent</fullName>
    </submittedName>
</protein>
<evidence type="ECO:0000256" key="1">
    <source>
        <dbReference type="ARBA" id="ARBA00005323"/>
    </source>
</evidence>
<reference evidence="4 5" key="1">
    <citation type="submission" date="2018-03" db="EMBL/GenBank/DDBJ databases">
        <title>Phenotypic and genomic properties of Cyclonatronum proteinivorum gen. nov., sp. nov., a haloalkaliphilic bacteroidete from soda lakes possessing Na+-translocating rhodopsin.</title>
        <authorList>
            <person name="Toshchakov S.V."/>
            <person name="Korzhenkov A."/>
            <person name="Samarov N.I."/>
            <person name="Kublanov I.V."/>
            <person name="Muntyan M.S."/>
            <person name="Sorokin D.Y."/>
        </authorList>
    </citation>
    <scope>NUCLEOTIDE SEQUENCE [LARGE SCALE GENOMIC DNA]</scope>
    <source>
        <strain evidence="4 5">Omega</strain>
    </source>
</reference>
<dbReference type="SMART" id="SM01119">
    <property type="entry name" value="D-ser_dehydrat"/>
    <property type="match status" value="1"/>
</dbReference>
<dbReference type="Gene3D" id="3.20.20.10">
    <property type="entry name" value="Alanine racemase"/>
    <property type="match status" value="1"/>
</dbReference>
<evidence type="ECO:0000313" key="4">
    <source>
        <dbReference type="EMBL" id="AXJ01960.1"/>
    </source>
</evidence>
<keyword evidence="2" id="KW-0456">Lyase</keyword>
<dbReference type="PANTHER" id="PTHR28004:SF2">
    <property type="entry name" value="D-SERINE DEHYDRATASE"/>
    <property type="match status" value="1"/>
</dbReference>
<evidence type="ECO:0000313" key="5">
    <source>
        <dbReference type="Proteomes" id="UP000254808"/>
    </source>
</evidence>
<dbReference type="SUPFAM" id="SSF51419">
    <property type="entry name" value="PLP-binding barrel"/>
    <property type="match status" value="1"/>
</dbReference>
<dbReference type="KEGG" id="cprv:CYPRO_2719"/>
<dbReference type="OrthoDB" id="9788869at2"/>
<proteinExistence type="inferred from homology"/>
<dbReference type="RefSeq" id="WP_114985100.1">
    <property type="nucleotide sequence ID" value="NZ_CP027806.1"/>
</dbReference>
<dbReference type="InterPro" id="IPR001608">
    <property type="entry name" value="Ala_racemase_N"/>
</dbReference>
<name>A0A345UNA8_9BACT</name>
<dbReference type="GO" id="GO:0036088">
    <property type="term" value="P:D-serine catabolic process"/>
    <property type="evidence" value="ECO:0007669"/>
    <property type="project" value="TreeGrafter"/>
</dbReference>
<dbReference type="EMBL" id="CP027806">
    <property type="protein sequence ID" value="AXJ01960.1"/>
    <property type="molecule type" value="Genomic_DNA"/>
</dbReference>
<dbReference type="Pfam" id="PF01168">
    <property type="entry name" value="Ala_racemase_N"/>
    <property type="match status" value="1"/>
</dbReference>
<dbReference type="Pfam" id="PF14031">
    <property type="entry name" value="D-ser_dehydrat"/>
    <property type="match status" value="1"/>
</dbReference>
<dbReference type="GO" id="GO:0008721">
    <property type="term" value="F:D-serine ammonia-lyase activity"/>
    <property type="evidence" value="ECO:0007669"/>
    <property type="project" value="TreeGrafter"/>
</dbReference>
<dbReference type="InterPro" id="IPR051466">
    <property type="entry name" value="D-amino_acid_metab_enzyme"/>
</dbReference>
<gene>
    <name evidence="4" type="ORF">CYPRO_2719</name>
</gene>
<dbReference type="InterPro" id="IPR029066">
    <property type="entry name" value="PLP-binding_barrel"/>
</dbReference>
<evidence type="ECO:0000259" key="3">
    <source>
        <dbReference type="SMART" id="SM01119"/>
    </source>
</evidence>
<dbReference type="InterPro" id="IPR042208">
    <property type="entry name" value="D-ser_dehydrat-like_sf"/>
</dbReference>
<dbReference type="PANTHER" id="PTHR28004">
    <property type="entry name" value="ZGC:162816-RELATED"/>
    <property type="match status" value="1"/>
</dbReference>
<keyword evidence="5" id="KW-1185">Reference proteome</keyword>